<proteinExistence type="inferred from homology"/>
<comment type="similarity">
    <text evidence="2">Belongs to the amino acid-polyamine-organocation (APC) superfamily. Spore germination protein (SGP) (TC 2.A.3.9) family.</text>
</comment>
<dbReference type="InterPro" id="IPR004761">
    <property type="entry name" value="Spore_GerAB"/>
</dbReference>
<feature type="transmembrane region" description="Helical" evidence="8">
    <location>
        <begin position="107"/>
        <end position="134"/>
    </location>
</feature>
<feature type="transmembrane region" description="Helical" evidence="8">
    <location>
        <begin position="271"/>
        <end position="293"/>
    </location>
</feature>
<dbReference type="EMBL" id="DUTF01000370">
    <property type="protein sequence ID" value="HHY28520.1"/>
    <property type="molecule type" value="Genomic_DNA"/>
</dbReference>
<feature type="transmembrane region" description="Helical" evidence="8">
    <location>
        <begin position="337"/>
        <end position="357"/>
    </location>
</feature>
<keyword evidence="4" id="KW-0309">Germination</keyword>
<keyword evidence="6 8" id="KW-1133">Transmembrane helix</keyword>
<feature type="transmembrane region" description="Helical" evidence="8">
    <location>
        <begin position="146"/>
        <end position="163"/>
    </location>
</feature>
<keyword evidence="3" id="KW-0813">Transport</keyword>
<dbReference type="PANTHER" id="PTHR34975">
    <property type="entry name" value="SPORE GERMINATION PROTEIN A2"/>
    <property type="match status" value="1"/>
</dbReference>
<feature type="transmembrane region" description="Helical" evidence="8">
    <location>
        <begin position="83"/>
        <end position="101"/>
    </location>
</feature>
<dbReference type="Pfam" id="PF03845">
    <property type="entry name" value="Spore_permease"/>
    <property type="match status" value="1"/>
</dbReference>
<feature type="transmembrane region" description="Helical" evidence="8">
    <location>
        <begin position="12"/>
        <end position="34"/>
    </location>
</feature>
<keyword evidence="7 8" id="KW-0472">Membrane</keyword>
<feature type="transmembrane region" description="Helical" evidence="8">
    <location>
        <begin position="305"/>
        <end position="325"/>
    </location>
</feature>
<gene>
    <name evidence="9" type="ORF">GX523_17615</name>
</gene>
<evidence type="ECO:0000256" key="3">
    <source>
        <dbReference type="ARBA" id="ARBA00022448"/>
    </source>
</evidence>
<evidence type="ECO:0000256" key="6">
    <source>
        <dbReference type="ARBA" id="ARBA00022989"/>
    </source>
</evidence>
<evidence type="ECO:0000256" key="7">
    <source>
        <dbReference type="ARBA" id="ARBA00023136"/>
    </source>
</evidence>
<dbReference type="Gene3D" id="1.20.1740.10">
    <property type="entry name" value="Amino acid/polyamine transporter I"/>
    <property type="match status" value="1"/>
</dbReference>
<dbReference type="NCBIfam" id="TIGR00912">
    <property type="entry name" value="2A0309"/>
    <property type="match status" value="1"/>
</dbReference>
<dbReference type="PANTHER" id="PTHR34975:SF2">
    <property type="entry name" value="SPORE GERMINATION PROTEIN A2"/>
    <property type="match status" value="1"/>
</dbReference>
<keyword evidence="5 8" id="KW-0812">Transmembrane</keyword>
<evidence type="ECO:0000256" key="4">
    <source>
        <dbReference type="ARBA" id="ARBA00022544"/>
    </source>
</evidence>
<accession>A0A7C7DCK4</accession>
<feature type="transmembrane region" description="Helical" evidence="8">
    <location>
        <begin position="40"/>
        <end position="62"/>
    </location>
</feature>
<dbReference type="GO" id="GO:0016020">
    <property type="term" value="C:membrane"/>
    <property type="evidence" value="ECO:0007669"/>
    <property type="project" value="UniProtKB-SubCell"/>
</dbReference>
<evidence type="ECO:0000313" key="10">
    <source>
        <dbReference type="Proteomes" id="UP000553059"/>
    </source>
</evidence>
<dbReference type="GO" id="GO:0009847">
    <property type="term" value="P:spore germination"/>
    <property type="evidence" value="ECO:0007669"/>
    <property type="project" value="InterPro"/>
</dbReference>
<protein>
    <submittedName>
        <fullName evidence="9">Endospore germination permease</fullName>
    </submittedName>
</protein>
<evidence type="ECO:0000256" key="8">
    <source>
        <dbReference type="SAM" id="Phobius"/>
    </source>
</evidence>
<feature type="transmembrane region" description="Helical" evidence="8">
    <location>
        <begin position="183"/>
        <end position="203"/>
    </location>
</feature>
<organism evidence="9 10">
    <name type="scientific">Desulfitobacterium dehalogenans</name>
    <dbReference type="NCBI Taxonomy" id="36854"/>
    <lineage>
        <taxon>Bacteria</taxon>
        <taxon>Bacillati</taxon>
        <taxon>Bacillota</taxon>
        <taxon>Clostridia</taxon>
        <taxon>Eubacteriales</taxon>
        <taxon>Desulfitobacteriaceae</taxon>
        <taxon>Desulfitobacterium</taxon>
    </lineage>
</organism>
<comment type="caution">
    <text evidence="9">The sequence shown here is derived from an EMBL/GenBank/DDBJ whole genome shotgun (WGS) entry which is preliminary data.</text>
</comment>
<feature type="transmembrane region" description="Helical" evidence="8">
    <location>
        <begin position="215"/>
        <end position="238"/>
    </location>
</feature>
<name>A0A7C7DCK4_9FIRM</name>
<evidence type="ECO:0000256" key="1">
    <source>
        <dbReference type="ARBA" id="ARBA00004141"/>
    </source>
</evidence>
<comment type="subcellular location">
    <subcellularLocation>
        <location evidence="1">Membrane</location>
        <topology evidence="1">Multi-pass membrane protein</topology>
    </subcellularLocation>
</comment>
<dbReference type="Proteomes" id="UP000553059">
    <property type="component" value="Unassembled WGS sequence"/>
</dbReference>
<dbReference type="AlphaFoldDB" id="A0A7C7DCK4"/>
<evidence type="ECO:0000313" key="9">
    <source>
        <dbReference type="EMBL" id="HHY28520.1"/>
    </source>
</evidence>
<evidence type="ECO:0000256" key="5">
    <source>
        <dbReference type="ARBA" id="ARBA00022692"/>
    </source>
</evidence>
<sequence length="365" mass="41612">MLEGGKITAKQMILLLFIGRAITWIAFLSIFVMPPGNQDIWLSCLATFPVYLLVAFPFYFLAKRFPNQTFFEYTDTILGKGGKLIGILYILFFIHNSALSINHFSEFLNTVVMVLTPPLFFRITLLLLAAYAAYKGIENLGRLSELIAPIIMFTFLVVVLSLVKDMDPKELSPFLESGLFPSFFSGLYLVSTMIEIIAMGVILPFLNDRSKLKTVYILFPLLLEVFIFMLTATVIALFGDDLAKNLTYPFYNAVRLIQLGNFVERVESIHVAFWILGLFIKLSLYLYVTALGISQVFQLKAYRPLLLPLVSIIIPISTMLGKNIIELKEFNSFETYPWYTMPFIFIIPLFLLLTAIVRKQGDYRP</sequence>
<evidence type="ECO:0000256" key="2">
    <source>
        <dbReference type="ARBA" id="ARBA00007998"/>
    </source>
</evidence>
<reference evidence="9 10" key="1">
    <citation type="journal article" date="2020" name="Biotechnol. Biofuels">
        <title>New insights from the biogas microbiome by comprehensive genome-resolved metagenomics of nearly 1600 species originating from multiple anaerobic digesters.</title>
        <authorList>
            <person name="Campanaro S."/>
            <person name="Treu L."/>
            <person name="Rodriguez-R L.M."/>
            <person name="Kovalovszki A."/>
            <person name="Ziels R.M."/>
            <person name="Maus I."/>
            <person name="Zhu X."/>
            <person name="Kougias P.G."/>
            <person name="Basile A."/>
            <person name="Luo G."/>
            <person name="Schluter A."/>
            <person name="Konstantinidis K.T."/>
            <person name="Angelidaki I."/>
        </authorList>
    </citation>
    <scope>NUCLEOTIDE SEQUENCE [LARGE SCALE GENOMIC DNA]</scope>
    <source>
        <strain evidence="9">AS05jafATM_4</strain>
    </source>
</reference>